<feature type="transmembrane region" description="Helical" evidence="1">
    <location>
        <begin position="6"/>
        <end position="27"/>
    </location>
</feature>
<organism evidence="2 3">
    <name type="scientific">Microlunatus ginsengisoli</name>
    <dbReference type="NCBI Taxonomy" id="363863"/>
    <lineage>
        <taxon>Bacteria</taxon>
        <taxon>Bacillati</taxon>
        <taxon>Actinomycetota</taxon>
        <taxon>Actinomycetes</taxon>
        <taxon>Propionibacteriales</taxon>
        <taxon>Propionibacteriaceae</taxon>
        <taxon>Microlunatus</taxon>
    </lineage>
</organism>
<evidence type="ECO:0008006" key="4">
    <source>
        <dbReference type="Google" id="ProtNLM"/>
    </source>
</evidence>
<feature type="transmembrane region" description="Helical" evidence="1">
    <location>
        <begin position="96"/>
        <end position="115"/>
    </location>
</feature>
<evidence type="ECO:0000313" key="2">
    <source>
        <dbReference type="EMBL" id="GAA3622716.1"/>
    </source>
</evidence>
<accession>A0ABP6ZYJ7</accession>
<reference evidence="3" key="1">
    <citation type="journal article" date="2019" name="Int. J. Syst. Evol. Microbiol.">
        <title>The Global Catalogue of Microorganisms (GCM) 10K type strain sequencing project: providing services to taxonomists for standard genome sequencing and annotation.</title>
        <authorList>
            <consortium name="The Broad Institute Genomics Platform"/>
            <consortium name="The Broad Institute Genome Sequencing Center for Infectious Disease"/>
            <person name="Wu L."/>
            <person name="Ma J."/>
        </authorList>
    </citation>
    <scope>NUCLEOTIDE SEQUENCE [LARGE SCALE GENOMIC DNA]</scope>
    <source>
        <strain evidence="3">JCM 16929</strain>
    </source>
</reference>
<evidence type="ECO:0000256" key="1">
    <source>
        <dbReference type="SAM" id="Phobius"/>
    </source>
</evidence>
<sequence>MTAPYAVLAGMLLAAGLLAFAIAVLPATPRLADALERLDPDGAQLRADNADLVAVGRSDRVGRWLVHRLRLRISERTRTALRLQGRTVAEFYGDKAALAATGFVLPVLLGFVAQFSLGIPVYVPAIAALVGAIVGFFVPDLQLARSTKTAQSSAVESLLTFIDLVTLERLANASATEALHNAARVSDAPLFLQMRSALERARLEQHSPYGELRRLAGELDLPELNDVADVMQLDESGAALSGALRARVRELRDAHLSREQLAASAAAEGMTIYMTLPALIFGAIFMIAALLRLVGT</sequence>
<keyword evidence="1" id="KW-0472">Membrane</keyword>
<gene>
    <name evidence="2" type="ORF">GCM10022236_26380</name>
</gene>
<keyword evidence="1" id="KW-0812">Transmembrane</keyword>
<protein>
    <recommendedName>
        <fullName evidence="4">Type II secretion system protein GspF domain-containing protein</fullName>
    </recommendedName>
</protein>
<name>A0ABP6ZYJ7_9ACTN</name>
<keyword evidence="3" id="KW-1185">Reference proteome</keyword>
<feature type="transmembrane region" description="Helical" evidence="1">
    <location>
        <begin position="272"/>
        <end position="294"/>
    </location>
</feature>
<keyword evidence="1" id="KW-1133">Transmembrane helix</keyword>
<dbReference type="Proteomes" id="UP001501490">
    <property type="component" value="Unassembled WGS sequence"/>
</dbReference>
<dbReference type="RefSeq" id="WP_344805196.1">
    <property type="nucleotide sequence ID" value="NZ_BAABAB010000017.1"/>
</dbReference>
<feature type="transmembrane region" description="Helical" evidence="1">
    <location>
        <begin position="121"/>
        <end position="138"/>
    </location>
</feature>
<evidence type="ECO:0000313" key="3">
    <source>
        <dbReference type="Proteomes" id="UP001501490"/>
    </source>
</evidence>
<dbReference type="PANTHER" id="PTHR35007:SF1">
    <property type="entry name" value="PILUS ASSEMBLY PROTEIN"/>
    <property type="match status" value="1"/>
</dbReference>
<dbReference type="PANTHER" id="PTHR35007">
    <property type="entry name" value="INTEGRAL MEMBRANE PROTEIN-RELATED"/>
    <property type="match status" value="1"/>
</dbReference>
<dbReference type="EMBL" id="BAABAB010000017">
    <property type="protein sequence ID" value="GAA3622716.1"/>
    <property type="molecule type" value="Genomic_DNA"/>
</dbReference>
<comment type="caution">
    <text evidence="2">The sequence shown here is derived from an EMBL/GenBank/DDBJ whole genome shotgun (WGS) entry which is preliminary data.</text>
</comment>
<proteinExistence type="predicted"/>